<sequence length="188" mass="21577">MQYSQSGGHEKILAPDADDMAGHGLWRYCRRQSQVSPTNQSLGELSLILFTHRKAALGLILAVIALALVMIDTVFDLVLELLHMSFELIELSLDILIEYIFHTDLHDTQVIVFYLMWAIAGYPLYKLYQLLRSLPHRCVECMDNLARAWRQLKKQISAYWHGLSALGKAKWSMGFMTSVTCMIFWVLI</sequence>
<evidence type="ECO:0000313" key="2">
    <source>
        <dbReference type="EMBL" id="CAA9891496.1"/>
    </source>
</evidence>
<proteinExistence type="predicted"/>
<accession>A0A8S0XTD1</accession>
<evidence type="ECO:0000256" key="1">
    <source>
        <dbReference type="SAM" id="Phobius"/>
    </source>
</evidence>
<gene>
    <name evidence="2" type="ORF">METHB2_420010</name>
</gene>
<keyword evidence="3" id="KW-1185">Reference proteome</keyword>
<keyword evidence="1" id="KW-0812">Transmembrane</keyword>
<dbReference type="Proteomes" id="UP000494216">
    <property type="component" value="Unassembled WGS sequence"/>
</dbReference>
<feature type="transmembrane region" description="Helical" evidence="1">
    <location>
        <begin position="55"/>
        <end position="75"/>
    </location>
</feature>
<dbReference type="EMBL" id="CADCXN010000072">
    <property type="protein sequence ID" value="CAA9891496.1"/>
    <property type="molecule type" value="Genomic_DNA"/>
</dbReference>
<organism evidence="2 3">
    <name type="scientific">Candidatus Methylobacter favarea</name>
    <dbReference type="NCBI Taxonomy" id="2707345"/>
    <lineage>
        <taxon>Bacteria</taxon>
        <taxon>Pseudomonadati</taxon>
        <taxon>Pseudomonadota</taxon>
        <taxon>Gammaproteobacteria</taxon>
        <taxon>Methylococcales</taxon>
        <taxon>Methylococcaceae</taxon>
        <taxon>Methylobacter</taxon>
    </lineage>
</organism>
<reference evidence="2 3" key="1">
    <citation type="submission" date="2020-02" db="EMBL/GenBank/DDBJ databases">
        <authorList>
            <person name="Hogendoorn C."/>
        </authorList>
    </citation>
    <scope>NUCLEOTIDE SEQUENCE [LARGE SCALE GENOMIC DNA]</scope>
    <source>
        <strain evidence="2">METHB21</strain>
    </source>
</reference>
<keyword evidence="1" id="KW-0472">Membrane</keyword>
<keyword evidence="1" id="KW-1133">Transmembrane helix</keyword>
<name>A0A8S0XTD1_9GAMM</name>
<evidence type="ECO:0000313" key="3">
    <source>
        <dbReference type="Proteomes" id="UP000494216"/>
    </source>
</evidence>
<dbReference type="AlphaFoldDB" id="A0A8S0XTD1"/>
<protein>
    <submittedName>
        <fullName evidence="2">Uncharacterized protein</fullName>
    </submittedName>
</protein>
<comment type="caution">
    <text evidence="2">The sequence shown here is derived from an EMBL/GenBank/DDBJ whole genome shotgun (WGS) entry which is preliminary data.</text>
</comment>
<feature type="transmembrane region" description="Helical" evidence="1">
    <location>
        <begin position="108"/>
        <end position="125"/>
    </location>
</feature>